<dbReference type="AlphaFoldDB" id="A0A4D6LEE7"/>
<feature type="compositionally biased region" description="Basic and acidic residues" evidence="1">
    <location>
        <begin position="83"/>
        <end position="103"/>
    </location>
</feature>
<protein>
    <submittedName>
        <fullName evidence="2">Uncharacterized protein</fullName>
    </submittedName>
</protein>
<evidence type="ECO:0000256" key="1">
    <source>
        <dbReference type="SAM" id="MobiDB-lite"/>
    </source>
</evidence>
<feature type="region of interest" description="Disordered" evidence="1">
    <location>
        <begin position="37"/>
        <end position="138"/>
    </location>
</feature>
<evidence type="ECO:0000313" key="2">
    <source>
        <dbReference type="EMBL" id="QCD86863.1"/>
    </source>
</evidence>
<dbReference type="EMBL" id="CP039347">
    <property type="protein sequence ID" value="QCD86863.1"/>
    <property type="molecule type" value="Genomic_DNA"/>
</dbReference>
<accession>A0A4D6LEE7</accession>
<proteinExistence type="predicted"/>
<feature type="compositionally biased region" description="Basic residues" evidence="1">
    <location>
        <begin position="37"/>
        <end position="54"/>
    </location>
</feature>
<sequence length="138" mass="15589">MNEMTPAQMAKLLNRHSLADHENLAHLFPSTKSMIIARKKNSHIQHNHATKRRTASPTPSLRLRGLAQARRARSGEPPPSPRRGFDGALREHHGISLRRDPSRLSEVFPRSKVRPGRLGDLSCNSPRRAPCFISPRRD</sequence>
<keyword evidence="3" id="KW-1185">Reference proteome</keyword>
<name>A0A4D6LEE7_VIGUN</name>
<reference evidence="2 3" key="1">
    <citation type="submission" date="2019-04" db="EMBL/GenBank/DDBJ databases">
        <title>An improved genome assembly and genetic linkage map for asparagus bean, Vigna unguiculata ssp. sesquipedialis.</title>
        <authorList>
            <person name="Xia Q."/>
            <person name="Zhang R."/>
            <person name="Dong Y."/>
        </authorList>
    </citation>
    <scope>NUCLEOTIDE SEQUENCE [LARGE SCALE GENOMIC DNA]</scope>
    <source>
        <tissue evidence="2">Leaf</tissue>
    </source>
</reference>
<gene>
    <name evidence="2" type="ORF">DEO72_LG3g1391</name>
</gene>
<dbReference type="Proteomes" id="UP000501690">
    <property type="component" value="Linkage Group LG3"/>
</dbReference>
<organism evidence="2 3">
    <name type="scientific">Vigna unguiculata</name>
    <name type="common">Cowpea</name>
    <dbReference type="NCBI Taxonomy" id="3917"/>
    <lineage>
        <taxon>Eukaryota</taxon>
        <taxon>Viridiplantae</taxon>
        <taxon>Streptophyta</taxon>
        <taxon>Embryophyta</taxon>
        <taxon>Tracheophyta</taxon>
        <taxon>Spermatophyta</taxon>
        <taxon>Magnoliopsida</taxon>
        <taxon>eudicotyledons</taxon>
        <taxon>Gunneridae</taxon>
        <taxon>Pentapetalae</taxon>
        <taxon>rosids</taxon>
        <taxon>fabids</taxon>
        <taxon>Fabales</taxon>
        <taxon>Fabaceae</taxon>
        <taxon>Papilionoideae</taxon>
        <taxon>50 kb inversion clade</taxon>
        <taxon>NPAAA clade</taxon>
        <taxon>indigoferoid/millettioid clade</taxon>
        <taxon>Phaseoleae</taxon>
        <taxon>Vigna</taxon>
    </lineage>
</organism>
<evidence type="ECO:0000313" key="3">
    <source>
        <dbReference type="Proteomes" id="UP000501690"/>
    </source>
</evidence>